<proteinExistence type="predicted"/>
<name>A0A6M6JU58_9PSEU</name>
<reference evidence="2 3" key="1">
    <citation type="submission" date="2020-05" db="EMBL/GenBank/DDBJ databases">
        <authorList>
            <person name="Mo P."/>
        </authorList>
    </citation>
    <scope>NUCLEOTIDE SEQUENCE [LARGE SCALE GENOMIC DNA]</scope>
    <source>
        <strain evidence="2 3">Gen01</strain>
    </source>
</reference>
<accession>A0A6M6JU58</accession>
<evidence type="ECO:0000256" key="1">
    <source>
        <dbReference type="SAM" id="MobiDB-lite"/>
    </source>
</evidence>
<gene>
    <name evidence="2" type="ORF">HOP40_27735</name>
</gene>
<dbReference type="InterPro" id="IPR016024">
    <property type="entry name" value="ARM-type_fold"/>
</dbReference>
<dbReference type="SUPFAM" id="SSF48371">
    <property type="entry name" value="ARM repeat"/>
    <property type="match status" value="1"/>
</dbReference>
<dbReference type="Pfam" id="PF08713">
    <property type="entry name" value="DNA_alkylation"/>
    <property type="match status" value="1"/>
</dbReference>
<dbReference type="Gene3D" id="1.25.10.90">
    <property type="match status" value="1"/>
</dbReference>
<feature type="region of interest" description="Disordered" evidence="1">
    <location>
        <begin position="1"/>
        <end position="50"/>
    </location>
</feature>
<evidence type="ECO:0008006" key="4">
    <source>
        <dbReference type="Google" id="ProtNLM"/>
    </source>
</evidence>
<organism evidence="2 3">
    <name type="scientific">Pseudonocardia broussonetiae</name>
    <dbReference type="NCBI Taxonomy" id="2736640"/>
    <lineage>
        <taxon>Bacteria</taxon>
        <taxon>Bacillati</taxon>
        <taxon>Actinomycetota</taxon>
        <taxon>Actinomycetes</taxon>
        <taxon>Pseudonocardiales</taxon>
        <taxon>Pseudonocardiaceae</taxon>
        <taxon>Pseudonocardia</taxon>
    </lineage>
</organism>
<keyword evidence="3" id="KW-1185">Reference proteome</keyword>
<dbReference type="EMBL" id="CP053564">
    <property type="protein sequence ID" value="QJY50970.1"/>
    <property type="molecule type" value="Genomic_DNA"/>
</dbReference>
<protein>
    <recommendedName>
        <fullName evidence="4">DNA alkylation repair enzyme</fullName>
    </recommendedName>
</protein>
<dbReference type="InterPro" id="IPR014825">
    <property type="entry name" value="DNA_alkylation"/>
</dbReference>
<sequence>MEGRPWCADGDDRGGVITVTAPSATGPRPWRRGPDDLPAHGATGVGSGPDTDLALLTDTIEATLDNPDFFLRKGIGWALRQHGRVDPEWVRAFVAAHAALSPLSRKEALRHLQA</sequence>
<dbReference type="AlphaFoldDB" id="A0A6M6JU58"/>
<evidence type="ECO:0000313" key="2">
    <source>
        <dbReference type="EMBL" id="QJY50970.1"/>
    </source>
</evidence>
<dbReference type="Proteomes" id="UP000505377">
    <property type="component" value="Chromosome"/>
</dbReference>
<evidence type="ECO:0000313" key="3">
    <source>
        <dbReference type="Proteomes" id="UP000505377"/>
    </source>
</evidence>
<dbReference type="KEGG" id="pbro:HOP40_27735"/>